<sequence length="29" mass="3282">MKLATVQLILKLKIARGLSKRKVAMNRSN</sequence>
<keyword evidence="2" id="KW-1185">Reference proteome</keyword>
<dbReference type="Proteomes" id="UP000032142">
    <property type="component" value="Unassembled WGS sequence"/>
</dbReference>
<protein>
    <submittedName>
        <fullName evidence="1">Uncharacterized protein</fullName>
    </submittedName>
</protein>
<evidence type="ECO:0000313" key="2">
    <source>
        <dbReference type="Proteomes" id="UP000032142"/>
    </source>
</evidence>
<organism evidence="1 2">
    <name type="scientific">Gossypium arboreum</name>
    <name type="common">Tree cotton</name>
    <name type="synonym">Gossypium nanking</name>
    <dbReference type="NCBI Taxonomy" id="29729"/>
    <lineage>
        <taxon>Eukaryota</taxon>
        <taxon>Viridiplantae</taxon>
        <taxon>Streptophyta</taxon>
        <taxon>Embryophyta</taxon>
        <taxon>Tracheophyta</taxon>
        <taxon>Spermatophyta</taxon>
        <taxon>Magnoliopsida</taxon>
        <taxon>eudicotyledons</taxon>
        <taxon>Gunneridae</taxon>
        <taxon>Pentapetalae</taxon>
        <taxon>rosids</taxon>
        <taxon>malvids</taxon>
        <taxon>Malvales</taxon>
        <taxon>Malvaceae</taxon>
        <taxon>Malvoideae</taxon>
        <taxon>Gossypium</taxon>
    </lineage>
</organism>
<proteinExistence type="predicted"/>
<name>A0A0B0P9S3_GOSAR</name>
<reference evidence="2" key="1">
    <citation type="submission" date="2014-09" db="EMBL/GenBank/DDBJ databases">
        <authorList>
            <person name="Mudge J."/>
            <person name="Ramaraj T."/>
            <person name="Lindquist I.E."/>
            <person name="Bharti A.K."/>
            <person name="Sundararajan A."/>
            <person name="Cameron C.T."/>
            <person name="Woodward J.E."/>
            <person name="May G.D."/>
            <person name="Brubaker C."/>
            <person name="Broadhvest J."/>
            <person name="Wilkins T.A."/>
        </authorList>
    </citation>
    <scope>NUCLEOTIDE SEQUENCE</scope>
    <source>
        <strain evidence="2">cv. AKA8401</strain>
    </source>
</reference>
<dbReference type="EMBL" id="KN419192">
    <property type="protein sequence ID" value="KHG21657.1"/>
    <property type="molecule type" value="Genomic_DNA"/>
</dbReference>
<dbReference type="AlphaFoldDB" id="A0A0B0P9S3"/>
<evidence type="ECO:0000313" key="1">
    <source>
        <dbReference type="EMBL" id="KHG21657.1"/>
    </source>
</evidence>
<accession>A0A0B0P9S3</accession>
<gene>
    <name evidence="1" type="ORF">F383_03551</name>
</gene>